<dbReference type="Gene3D" id="3.40.50.300">
    <property type="entry name" value="P-loop containing nucleotide triphosphate hydrolases"/>
    <property type="match status" value="1"/>
</dbReference>
<dbReference type="Proteomes" id="UP001630969">
    <property type="component" value="Unassembled WGS sequence"/>
</dbReference>
<keyword evidence="3" id="KW-1185">Reference proteome</keyword>
<name>A0ABW9GKN2_9GAMM</name>
<dbReference type="InterPro" id="IPR000212">
    <property type="entry name" value="DNA_helicase_UvrD/REP"/>
</dbReference>
<proteinExistence type="predicted"/>
<dbReference type="PANTHER" id="PTHR11070">
    <property type="entry name" value="UVRD / RECB / PCRA DNA HELICASE FAMILY MEMBER"/>
    <property type="match status" value="1"/>
</dbReference>
<comment type="caution">
    <text evidence="2">The sequence shown here is derived from an EMBL/GenBank/DDBJ whole genome shotgun (WGS) entry which is preliminary data.</text>
</comment>
<protein>
    <recommendedName>
        <fullName evidence="1">DNA 3'-5' helicase II</fullName>
    </recommendedName>
</protein>
<dbReference type="Pfam" id="PF13245">
    <property type="entry name" value="AAA_19"/>
    <property type="match status" value="1"/>
</dbReference>
<evidence type="ECO:0000313" key="2">
    <source>
        <dbReference type="EMBL" id="MFM4891492.1"/>
    </source>
</evidence>
<dbReference type="SUPFAM" id="SSF52540">
    <property type="entry name" value="P-loop containing nucleoside triphosphate hydrolases"/>
    <property type="match status" value="1"/>
</dbReference>
<accession>A0ABW9GKN2</accession>
<dbReference type="InterPro" id="IPR027417">
    <property type="entry name" value="P-loop_NTPase"/>
</dbReference>
<organism evidence="2 3">
    <name type="scientific">Aeromonas bivalvium</name>
    <dbReference type="NCBI Taxonomy" id="440079"/>
    <lineage>
        <taxon>Bacteria</taxon>
        <taxon>Pseudomonadati</taxon>
        <taxon>Pseudomonadota</taxon>
        <taxon>Gammaproteobacteria</taxon>
        <taxon>Aeromonadales</taxon>
        <taxon>Aeromonadaceae</taxon>
        <taxon>Aeromonas</taxon>
    </lineage>
</organism>
<dbReference type="RefSeq" id="WP_408787582.1">
    <property type="nucleotide sequence ID" value="NZ_JBGXBU010000001.1"/>
</dbReference>
<gene>
    <name evidence="2" type="ORF">ACEUDJ_01130</name>
</gene>
<evidence type="ECO:0000313" key="3">
    <source>
        <dbReference type="Proteomes" id="UP001630969"/>
    </source>
</evidence>
<sequence length="378" mass="43351">MKDNSLIIAAAGSGKTTYLVDIALKKPNESILITTYTESNEQEIKRKFISEVGAVPPNVTITTWFSFLLKHWVRPYQCQLNSSLAKIRIGFILVNQRSGLRYTNKNGQNVYWSDKNNFNKYYFTSDFKLYSDKISKFAFEANKASNQAVVNRITSLYSIICIDEVQDLAGFDLELIKLLFKSNSQVIIVGDPRQVTYQTHNTNKHAEYSNGNIKDFVKSEKMLGKRITCQIDETILNKSHRCCQSICDFSSKLYPQLPAVDACECVDCRKDNIQHQGVFIVSKKLCPEYLRTYKPIQLRWNSASKIDKSYDSMNFGESKGLTVDRAIIYPTDDMADWFRHTDQPEKLKPATRAKLYVALTRARYSVAIVLDYDPSEIF</sequence>
<dbReference type="GeneID" id="97218659"/>
<evidence type="ECO:0000256" key="1">
    <source>
        <dbReference type="ARBA" id="ARBA00034923"/>
    </source>
</evidence>
<reference evidence="2 3" key="1">
    <citation type="submission" date="2024-09" db="EMBL/GenBank/DDBJ databases">
        <title>Aeromonas strains Genome sequencing and assembly.</title>
        <authorList>
            <person name="Hu X."/>
            <person name="Tang B."/>
        </authorList>
    </citation>
    <scope>NUCLEOTIDE SEQUENCE [LARGE SCALE GENOMIC DNA]</scope>
    <source>
        <strain evidence="2 3">NB23SCDHY001</strain>
    </source>
</reference>
<dbReference type="EMBL" id="JBGXBU010000001">
    <property type="protein sequence ID" value="MFM4891492.1"/>
    <property type="molecule type" value="Genomic_DNA"/>
</dbReference>
<dbReference type="PANTHER" id="PTHR11070:SF2">
    <property type="entry name" value="ATP-DEPENDENT DNA HELICASE SRS2"/>
    <property type="match status" value="1"/>
</dbReference>